<dbReference type="Proteomes" id="UP001290455">
    <property type="component" value="Unassembled WGS sequence"/>
</dbReference>
<dbReference type="PROSITE" id="PS00187">
    <property type="entry name" value="TPP_ENZYMES"/>
    <property type="match status" value="1"/>
</dbReference>
<evidence type="ECO:0000256" key="2">
    <source>
        <dbReference type="ARBA" id="ARBA00007812"/>
    </source>
</evidence>
<evidence type="ECO:0000259" key="6">
    <source>
        <dbReference type="Pfam" id="PF02775"/>
    </source>
</evidence>
<evidence type="ECO:0000256" key="4">
    <source>
        <dbReference type="RuleBase" id="RU362132"/>
    </source>
</evidence>
<evidence type="ECO:0000256" key="1">
    <source>
        <dbReference type="ARBA" id="ARBA00001964"/>
    </source>
</evidence>
<evidence type="ECO:0000256" key="3">
    <source>
        <dbReference type="ARBA" id="ARBA00023052"/>
    </source>
</evidence>
<evidence type="ECO:0000313" key="8">
    <source>
        <dbReference type="EMBL" id="MDZ5472201.1"/>
    </source>
</evidence>
<accession>A0ABU5IYL1</accession>
<feature type="domain" description="Thiamine pyrophosphate enzyme TPP-binding" evidence="6">
    <location>
        <begin position="382"/>
        <end position="527"/>
    </location>
</feature>
<feature type="domain" description="Thiamine pyrophosphate enzyme N-terminal TPP-binding" evidence="7">
    <location>
        <begin position="4"/>
        <end position="112"/>
    </location>
</feature>
<dbReference type="Pfam" id="PF02775">
    <property type="entry name" value="TPP_enzyme_C"/>
    <property type="match status" value="1"/>
</dbReference>
<keyword evidence="9" id="KW-1185">Reference proteome</keyword>
<dbReference type="InterPro" id="IPR045229">
    <property type="entry name" value="TPP_enz"/>
</dbReference>
<dbReference type="InterPro" id="IPR000399">
    <property type="entry name" value="TPP-bd_CS"/>
</dbReference>
<comment type="similarity">
    <text evidence="2 4">Belongs to the TPP enzyme family.</text>
</comment>
<comment type="caution">
    <text evidence="8">The sequence shown here is derived from an EMBL/GenBank/DDBJ whole genome shotgun (WGS) entry which is preliminary data.</text>
</comment>
<evidence type="ECO:0000259" key="5">
    <source>
        <dbReference type="Pfam" id="PF00205"/>
    </source>
</evidence>
<dbReference type="SUPFAM" id="SSF52518">
    <property type="entry name" value="Thiamin diphosphate-binding fold (THDP-binding)"/>
    <property type="match status" value="2"/>
</dbReference>
<dbReference type="PANTHER" id="PTHR18968">
    <property type="entry name" value="THIAMINE PYROPHOSPHATE ENZYMES"/>
    <property type="match status" value="1"/>
</dbReference>
<dbReference type="Gene3D" id="3.40.50.1220">
    <property type="entry name" value="TPP-binding domain"/>
    <property type="match status" value="1"/>
</dbReference>
<dbReference type="Pfam" id="PF02776">
    <property type="entry name" value="TPP_enzyme_N"/>
    <property type="match status" value="1"/>
</dbReference>
<proteinExistence type="inferred from homology"/>
<reference evidence="8 9" key="1">
    <citation type="submission" date="2023-11" db="EMBL/GenBank/DDBJ databases">
        <title>Bacillus jintuensis, isolated from a mudflat on the Beibu Gulf coast.</title>
        <authorList>
            <person name="Li M."/>
        </authorList>
    </citation>
    <scope>NUCLEOTIDE SEQUENCE [LARGE SCALE GENOMIC DNA]</scope>
    <source>
        <strain evidence="8 9">31A1R</strain>
    </source>
</reference>
<dbReference type="InterPro" id="IPR029061">
    <property type="entry name" value="THDP-binding"/>
</dbReference>
<comment type="cofactor">
    <cofactor evidence="1">
        <name>thiamine diphosphate</name>
        <dbReference type="ChEBI" id="CHEBI:58937"/>
    </cofactor>
</comment>
<dbReference type="EMBL" id="JAXOFX010000005">
    <property type="protein sequence ID" value="MDZ5472201.1"/>
    <property type="molecule type" value="Genomic_DNA"/>
</dbReference>
<feature type="domain" description="Thiamine pyrophosphate enzyme central" evidence="5">
    <location>
        <begin position="191"/>
        <end position="328"/>
    </location>
</feature>
<dbReference type="SUPFAM" id="SSF52467">
    <property type="entry name" value="DHS-like NAD/FAD-binding domain"/>
    <property type="match status" value="1"/>
</dbReference>
<dbReference type="InterPro" id="IPR011766">
    <property type="entry name" value="TPP_enzyme_TPP-bd"/>
</dbReference>
<gene>
    <name evidence="8" type="ORF">SM124_10615</name>
</gene>
<dbReference type="InterPro" id="IPR012000">
    <property type="entry name" value="Thiamin_PyroP_enz_cen_dom"/>
</dbReference>
<dbReference type="InterPro" id="IPR029035">
    <property type="entry name" value="DHS-like_NAD/FAD-binding_dom"/>
</dbReference>
<sequence length="541" mass="59077">MKKTVATILVEHLRKFGVQYSFGIPGKAVVPLILEMEKQDIPFLLARHESGAGFMASGYAFKNNTLGVAIGTSGPGGTNLLTSAGQALAFHQPVLFITGHPSMKETGKAMGQDSSYFGTDLVKMFESVTLFSTRVERAELFEMYFRHALEKALVGRKGPVHLSIPADILREEIEEFSLDLPHDYKYISSELDRAVNLIEQAKSPLLFVGKGAHLSECYEEIKDLSLKYNIPIITTPGGKGSIRSDHPTYLGPFGLGGTEEASHYLQLGVDLLIVVGTKLSDMTLAGFTSDYYPEQVIQFDIEPTFVGKSIPIPTLPVIGDAKENLKQILIRGTQNREITSFTHGFDTQILEPSSDRYISAVDAVKVLRNELPNDTMVFGDDGSHSFYAIRHFTILEEGTFLFDDVFGTMGNAIGYSIGAKLANPNQTVVCLSGDGCTLMHGTEISTAVCHSIPVIFVIFNNGRLDMVDKGMRYNIGRSTGTVYEAPVDIQLFAQALGADSYKCQTLVEIQEAIAIGLQNSGPTVIEIMVDPEEIPPTLKRG</sequence>
<dbReference type="InterPro" id="IPR012001">
    <property type="entry name" value="Thiamin_PyroP_enz_TPP-bd_dom"/>
</dbReference>
<dbReference type="Pfam" id="PF00205">
    <property type="entry name" value="TPP_enzyme_M"/>
    <property type="match status" value="1"/>
</dbReference>
<organism evidence="8 9">
    <name type="scientific">Robertmurraya mangrovi</name>
    <dbReference type="NCBI Taxonomy" id="3098077"/>
    <lineage>
        <taxon>Bacteria</taxon>
        <taxon>Bacillati</taxon>
        <taxon>Bacillota</taxon>
        <taxon>Bacilli</taxon>
        <taxon>Bacillales</taxon>
        <taxon>Bacillaceae</taxon>
        <taxon>Robertmurraya</taxon>
    </lineage>
</organism>
<dbReference type="RefSeq" id="WP_322446499.1">
    <property type="nucleotide sequence ID" value="NZ_JAXOFX010000005.1"/>
</dbReference>
<name>A0ABU5IYL1_9BACI</name>
<dbReference type="Gene3D" id="3.40.50.970">
    <property type="match status" value="2"/>
</dbReference>
<protein>
    <submittedName>
        <fullName evidence="8">Thiamine pyrophosphate-binding protein</fullName>
    </submittedName>
</protein>
<dbReference type="PANTHER" id="PTHR18968:SF13">
    <property type="entry name" value="ACETOLACTATE SYNTHASE CATALYTIC SUBUNIT, MITOCHONDRIAL"/>
    <property type="match status" value="1"/>
</dbReference>
<evidence type="ECO:0000259" key="7">
    <source>
        <dbReference type="Pfam" id="PF02776"/>
    </source>
</evidence>
<dbReference type="CDD" id="cd00568">
    <property type="entry name" value="TPP_enzymes"/>
    <property type="match status" value="1"/>
</dbReference>
<evidence type="ECO:0000313" key="9">
    <source>
        <dbReference type="Proteomes" id="UP001290455"/>
    </source>
</evidence>
<keyword evidence="3 4" id="KW-0786">Thiamine pyrophosphate</keyword>
<dbReference type="CDD" id="cd07035">
    <property type="entry name" value="TPP_PYR_POX_like"/>
    <property type="match status" value="1"/>
</dbReference>